<dbReference type="Pfam" id="PF18596">
    <property type="entry name" value="Sld7_C"/>
    <property type="match status" value="1"/>
</dbReference>
<name>A0ABR2WJR7_9FUNG</name>
<feature type="domain" description="Sld7 C-terminal" evidence="1">
    <location>
        <begin position="243"/>
        <end position="308"/>
    </location>
</feature>
<proteinExistence type="predicted"/>
<dbReference type="InterPro" id="IPR041260">
    <property type="entry name" value="Sld7_C"/>
</dbReference>
<dbReference type="Proteomes" id="UP001479436">
    <property type="component" value="Unassembled WGS sequence"/>
</dbReference>
<comment type="caution">
    <text evidence="2">The sequence shown here is derived from an EMBL/GenBank/DDBJ whole genome shotgun (WGS) entry which is preliminary data.</text>
</comment>
<evidence type="ECO:0000313" key="3">
    <source>
        <dbReference type="Proteomes" id="UP001479436"/>
    </source>
</evidence>
<accession>A0ABR2WJR7</accession>
<evidence type="ECO:0000313" key="2">
    <source>
        <dbReference type="EMBL" id="KAK9761757.1"/>
    </source>
</evidence>
<sequence length="312" mass="35978">MKTNLEPILLTGLRFFEVEQNQIVTTRPLDLKVKACITLENFPISLLSGNRYRVYPSSEQESTVRFLTKAFSSGYSGILTSVVDNNSENLDPFSNVSRDIFRKGPENLYDCHLIIYNKNPESEEISLLCSVLSDPSMFHNIYHPAVRPRTIQFDKKTTIIPPKENQILDGIPPLSSVDLIDIPPIQLSVPEEDYIARIGENKPNLGVKLPAIMKMNNLRRHRTLGPPMKQKPRLEPIVFYEVDNKKELKKLAVNALQKIGVLRGHPDFTAYWSQLYKSCQFALRKEIKTRHITKEEILNVVEEHIEFYRRQM</sequence>
<dbReference type="EMBL" id="JASJQH010001235">
    <property type="protein sequence ID" value="KAK9761757.1"/>
    <property type="molecule type" value="Genomic_DNA"/>
</dbReference>
<reference evidence="2 3" key="1">
    <citation type="submission" date="2023-04" db="EMBL/GenBank/DDBJ databases">
        <title>Genome of Basidiobolus ranarum AG-B5.</title>
        <authorList>
            <person name="Stajich J.E."/>
            <person name="Carter-House D."/>
            <person name="Gryganskyi A."/>
        </authorList>
    </citation>
    <scope>NUCLEOTIDE SEQUENCE [LARGE SCALE GENOMIC DNA]</scope>
    <source>
        <strain evidence="2 3">AG-B5</strain>
    </source>
</reference>
<keyword evidence="3" id="KW-1185">Reference proteome</keyword>
<gene>
    <name evidence="2" type="ORF">K7432_013110</name>
</gene>
<evidence type="ECO:0000259" key="1">
    <source>
        <dbReference type="Pfam" id="PF18596"/>
    </source>
</evidence>
<organism evidence="2 3">
    <name type="scientific">Basidiobolus ranarum</name>
    <dbReference type="NCBI Taxonomy" id="34480"/>
    <lineage>
        <taxon>Eukaryota</taxon>
        <taxon>Fungi</taxon>
        <taxon>Fungi incertae sedis</taxon>
        <taxon>Zoopagomycota</taxon>
        <taxon>Entomophthoromycotina</taxon>
        <taxon>Basidiobolomycetes</taxon>
        <taxon>Basidiobolales</taxon>
        <taxon>Basidiobolaceae</taxon>
        <taxon>Basidiobolus</taxon>
    </lineage>
</organism>
<protein>
    <recommendedName>
        <fullName evidence="1">Sld7 C-terminal domain-containing protein</fullName>
    </recommendedName>
</protein>